<sequence>MAESLPLGSDGSALNEKVVPAAVRSFFATSRITSTDVTQNGFYPEDGASQQLDANGNGRAGVSTRHNEDERGVQQPNQADDMELEHNQENLNGKTYPVDLGGASGEPALTPSAEHPSVRQTTPQATPPPAPAAALLPPTILPAICQLLLVYIQRAAIMTPIQQPTDTAADPSAAGQEAHGQEPPQQSTQISAAQQPPDGIDPPVLIAVRQLRIFDIPATLLLQAAAHLMVVGAILPAHYKAVQAELAQHVLPVLPGASPPRAECAAGPPAAMAVVATAAAPSDPVSATAVPTDPPAHAAVPGGPERTAGVDGQVGGEAGVAACARGMTLAVTPEPPGPSAYAITATGDLGAGNRPRIGHVGAHAPTDAVASVWVGQGAKPSSRRLGLGRRLFTAIAEQLPKHTELDSILPPLYGYSGVLYTIMGSDDVGAALWDGSMLRDLGSYSTAADARQSMLMTTRLVAAAAVVAIAPAPRPKLAAELGKVAPREVAVQDPAVMAATTAGLTAAADEETGGSAEAGVSTRAGARATSEQGRDPVEPEVAEAAEQLLLLRMAQEAAPFQALGAGRLPAGPQSKSQSQPQDREQRQQRQSNSEDKGEVQVAHPQQPVRLPLEQAVVQSPLQKQQPGSAAVAATAASAALRMSGEGQANAGIAARGSEGPHPRATSEDVQRPASRLLAAAVVGAGGTADASTPVAMAVDTAAAAPVASPRYPRGTLQAAQQPGPSTAAGARPRVAMAPPGEPSPRLLSRADAAAGAAALANPSPTQVPPARNPVIGPCHDSPSQSEPLPRTSNTRMLAMSAGGTGSAGSRTQVQRDSLQQQQLQQMQQSQHLRYQQQKLQQQKQRQEEYQQRLQHLHQSQHQQERPGSVNFESVATAAATAAGARAPAAVRNAPGAATGMGAEFTATRKRLPQPEGPGGRLVHPDSPHAVSISAEPGFAGAGATAAPSGKATVANTVTAGTVGTDNVLPDSGAASAADREGQLLLDLLSRSQSLPSDLSREALAVLINSTEGLAALLALLQRAKPQPQSQHQATASRGFPDGDPVPSASPMASAPTERRLHPEEEEEWATAAASQKLRGWGEAAPVAPPRRRYYAARPHAEHAPAIMSQPSQQAHQQQLHHGRVDPGPQAAAHAYELLPMQRVFRMRCGTGLGNGNETSRKYRDELLMLSLADDMREASCGGSAGSAGITKRPGVPRTYSDAAASVDGEPSPTVHEAVLVLGPRGCGGVGPEQQRGGDGVGAVSRSQLPWTVTQRNGSGSGGGGGRGFGRIPVEDLEPELPQGPAGGASEAPSGLDVGGGGLLLMQTPGGYTALHGAAAGRVAASAAGGAAVDTPAYHGIDGPGAGAGGVEGRRISNDTTAPFSAAATSQLLARSTLMRSGPSGDSGGGGVPRYGPISEISDGDNARMPRRRYPQDHPPVLGDGSGGGSVYQQGAMGFADCAQRPLPPNVPQPMSRPVARELKPGMRGFGQFVSGSDGRGGGDCVGSICHGRSAGAAYRSHVTDTTLARYSAQHQRQISTPLPPYVASHVDFEASLDECGRLQGYEPAPEASGGECEGGGGSAATAAPGGAVRVRLGDAISDETTSTDVSGHGNIAGGRHGGDGGNMGADVRPQLKRPRHAHTQSSREYGGVTNLVGLGIQEALALIQRHGTQL</sequence>
<feature type="compositionally biased region" description="Polar residues" evidence="1">
    <location>
        <begin position="781"/>
        <end position="795"/>
    </location>
</feature>
<evidence type="ECO:0000313" key="4">
    <source>
        <dbReference type="Proteomes" id="UP000747110"/>
    </source>
</evidence>
<feature type="compositionally biased region" description="Basic and acidic residues" evidence="1">
    <location>
        <begin position="581"/>
        <end position="598"/>
    </location>
</feature>
<feature type="compositionally biased region" description="Gly residues" evidence="1">
    <location>
        <begin position="1258"/>
        <end position="1268"/>
    </location>
</feature>
<feature type="region of interest" description="Disordered" evidence="1">
    <location>
        <begin position="1252"/>
        <end position="1294"/>
    </location>
</feature>
<evidence type="ECO:0000313" key="3">
    <source>
        <dbReference type="EMBL" id="GIM10037.1"/>
    </source>
</evidence>
<feature type="compositionally biased region" description="Low complexity" evidence="1">
    <location>
        <begin position="1046"/>
        <end position="1055"/>
    </location>
</feature>
<feature type="region of interest" description="Disordered" evidence="1">
    <location>
        <begin position="1583"/>
        <end position="1628"/>
    </location>
</feature>
<feature type="region of interest" description="Disordered" evidence="1">
    <location>
        <begin position="507"/>
        <end position="539"/>
    </location>
</feature>
<dbReference type="Proteomes" id="UP000722791">
    <property type="component" value="Unassembled WGS sequence"/>
</dbReference>
<comment type="caution">
    <text evidence="2">The sequence shown here is derived from an EMBL/GenBank/DDBJ whole genome shotgun (WGS) entry which is preliminary data.</text>
</comment>
<feature type="region of interest" description="Disordered" evidence="1">
    <location>
        <begin position="1025"/>
        <end position="1084"/>
    </location>
</feature>
<feature type="compositionally biased region" description="Polar residues" evidence="1">
    <location>
        <begin position="183"/>
        <end position="194"/>
    </location>
</feature>
<feature type="compositionally biased region" description="Low complexity" evidence="1">
    <location>
        <begin position="817"/>
        <end position="843"/>
    </location>
</feature>
<dbReference type="EMBL" id="BNCQ01000033">
    <property type="protein sequence ID" value="GIM10037.1"/>
    <property type="molecule type" value="Genomic_DNA"/>
</dbReference>
<keyword evidence="4" id="KW-1185">Reference proteome</keyword>
<feature type="region of interest" description="Disordered" evidence="1">
    <location>
        <begin position="565"/>
        <end position="607"/>
    </location>
</feature>
<feature type="region of interest" description="Disordered" evidence="1">
    <location>
        <begin position="1377"/>
        <end position="1423"/>
    </location>
</feature>
<feature type="compositionally biased region" description="Basic and acidic residues" evidence="1">
    <location>
        <begin position="658"/>
        <end position="670"/>
    </location>
</feature>
<feature type="compositionally biased region" description="Polar residues" evidence="1">
    <location>
        <begin position="30"/>
        <end position="41"/>
    </location>
</feature>
<feature type="compositionally biased region" description="Polar residues" evidence="1">
    <location>
        <begin position="1026"/>
        <end position="1035"/>
    </location>
</feature>
<dbReference type="OrthoDB" id="553160at2759"/>
<feature type="region of interest" description="Disordered" evidence="1">
    <location>
        <begin position="1543"/>
        <end position="1567"/>
    </location>
</feature>
<evidence type="ECO:0000313" key="2">
    <source>
        <dbReference type="EMBL" id="GIL86168.1"/>
    </source>
</evidence>
<reference evidence="2" key="1">
    <citation type="journal article" date="2021" name="Proc. Natl. Acad. Sci. U.S.A.">
        <title>Three genomes in the algal genus Volvox reveal the fate of a haploid sex-determining region after a transition to homothallism.</title>
        <authorList>
            <person name="Yamamoto K."/>
            <person name="Hamaji T."/>
            <person name="Kawai-Toyooka H."/>
            <person name="Matsuzaki R."/>
            <person name="Takahashi F."/>
            <person name="Nishimura Y."/>
            <person name="Kawachi M."/>
            <person name="Noguchi H."/>
            <person name="Minakuchi Y."/>
            <person name="Umen J.G."/>
            <person name="Toyoda A."/>
            <person name="Nozaki H."/>
        </authorList>
    </citation>
    <scope>NUCLEOTIDE SEQUENCE</scope>
    <source>
        <strain evidence="3">NIES-3785</strain>
        <strain evidence="2">NIES-3786</strain>
    </source>
</reference>
<feature type="compositionally biased region" description="Low complexity" evidence="1">
    <location>
        <begin position="750"/>
        <end position="760"/>
    </location>
</feature>
<feature type="region of interest" description="Disordered" evidence="1">
    <location>
        <begin position="714"/>
        <end position="868"/>
    </location>
</feature>
<dbReference type="Proteomes" id="UP000747110">
    <property type="component" value="Unassembled WGS sequence"/>
</dbReference>
<feature type="region of interest" description="Disordered" evidence="1">
    <location>
        <begin position="164"/>
        <end position="198"/>
    </location>
</feature>
<accession>A0A8J4CT85</accession>
<feature type="compositionally biased region" description="Low complexity" evidence="1">
    <location>
        <begin position="851"/>
        <end position="861"/>
    </location>
</feature>
<feature type="compositionally biased region" description="Low complexity" evidence="1">
    <location>
        <begin position="1106"/>
        <end position="1119"/>
    </location>
</feature>
<evidence type="ECO:0000256" key="1">
    <source>
        <dbReference type="SAM" id="MobiDB-lite"/>
    </source>
</evidence>
<feature type="region of interest" description="Disordered" evidence="1">
    <location>
        <begin position="92"/>
        <end position="131"/>
    </location>
</feature>
<feature type="region of interest" description="Disordered" evidence="1">
    <location>
        <begin position="649"/>
        <end position="671"/>
    </location>
</feature>
<organism evidence="2 4">
    <name type="scientific">Volvox reticuliferus</name>
    <dbReference type="NCBI Taxonomy" id="1737510"/>
    <lineage>
        <taxon>Eukaryota</taxon>
        <taxon>Viridiplantae</taxon>
        <taxon>Chlorophyta</taxon>
        <taxon>core chlorophytes</taxon>
        <taxon>Chlorophyceae</taxon>
        <taxon>CS clade</taxon>
        <taxon>Chlamydomonadales</taxon>
        <taxon>Volvocaceae</taxon>
        <taxon>Volvox</taxon>
    </lineage>
</organism>
<dbReference type="EMBL" id="BNCP01000035">
    <property type="protein sequence ID" value="GIL86168.1"/>
    <property type="molecule type" value="Genomic_DNA"/>
</dbReference>
<name>A0A8J4CT85_9CHLO</name>
<feature type="compositionally biased region" description="Gly residues" evidence="1">
    <location>
        <begin position="1594"/>
        <end position="1607"/>
    </location>
</feature>
<gene>
    <name evidence="2" type="ORF">Vretifemale_14568</name>
    <name evidence="3" type="ORF">Vretimale_13818</name>
</gene>
<feature type="region of interest" description="Disordered" evidence="1">
    <location>
        <begin position="1106"/>
        <end position="1127"/>
    </location>
</feature>
<proteinExistence type="predicted"/>
<feature type="region of interest" description="Disordered" evidence="1">
    <location>
        <begin position="30"/>
        <end position="77"/>
    </location>
</feature>
<protein>
    <submittedName>
        <fullName evidence="2">Uncharacterized protein</fullName>
    </submittedName>
</protein>